<feature type="region of interest" description="Disordered" evidence="1">
    <location>
        <begin position="218"/>
        <end position="243"/>
    </location>
</feature>
<dbReference type="RefSeq" id="WP_244519079.1">
    <property type="nucleotide sequence ID" value="NZ_CP067124.1"/>
</dbReference>
<reference evidence="2 3" key="1">
    <citation type="submission" date="2016-10" db="EMBL/GenBank/DDBJ databases">
        <authorList>
            <person name="de Groot N.N."/>
        </authorList>
    </citation>
    <scope>NUCLEOTIDE SEQUENCE [LARGE SCALE GENOMIC DNA]</scope>
    <source>
        <strain evidence="2 3">DSM 8512</strain>
    </source>
</reference>
<dbReference type="Proteomes" id="UP000199054">
    <property type="component" value="Unassembled WGS sequence"/>
</dbReference>
<organism evidence="2 3">
    <name type="scientific">Paracoccus alcaliphilus</name>
    <dbReference type="NCBI Taxonomy" id="34002"/>
    <lineage>
        <taxon>Bacteria</taxon>
        <taxon>Pseudomonadati</taxon>
        <taxon>Pseudomonadota</taxon>
        <taxon>Alphaproteobacteria</taxon>
        <taxon>Rhodobacterales</taxon>
        <taxon>Paracoccaceae</taxon>
        <taxon>Paracoccus</taxon>
    </lineage>
</organism>
<name>A0A1H8E7F6_9RHOB</name>
<proteinExistence type="predicted"/>
<dbReference type="Pfam" id="PF07310">
    <property type="entry name" value="PAS_5"/>
    <property type="match status" value="1"/>
</dbReference>
<gene>
    <name evidence="2" type="ORF">SAMN04489859_1001231</name>
</gene>
<sequence>MSEPGEDDAPGQQPDGAQLLRLTDYGGIGMARILTDLRDYWQSLRRGRAVPARADVEPHGISRALDYAFVLERIAPGAARFRLAGRHLIDLMGMEVRGMPICTMLNPSSRGRFSDVLETVFRAPQIAEFRLRAQADYARPELVGRMLVLPLRSDLGDVTRALGCLISEGDPGAAPRRFDIVGEDLQPLFDGGGIMAPSATLSRPPATAGFAEEPGRFDFRHATRAPRKPVPQPRDIPQTPAERRAMFRLIDGKDET</sequence>
<keyword evidence="3" id="KW-1185">Reference proteome</keyword>
<dbReference type="EMBL" id="FODE01000001">
    <property type="protein sequence ID" value="SEN15489.1"/>
    <property type="molecule type" value="Genomic_DNA"/>
</dbReference>
<dbReference type="STRING" id="34002.SAMN04489859_1001231"/>
<dbReference type="AlphaFoldDB" id="A0A1H8E7F6"/>
<dbReference type="InterPro" id="IPR009922">
    <property type="entry name" value="DUF1457"/>
</dbReference>
<evidence type="ECO:0000313" key="3">
    <source>
        <dbReference type="Proteomes" id="UP000199054"/>
    </source>
</evidence>
<evidence type="ECO:0000256" key="1">
    <source>
        <dbReference type="SAM" id="MobiDB-lite"/>
    </source>
</evidence>
<protein>
    <submittedName>
        <fullName evidence="2">PAS domain-containing protein</fullName>
    </submittedName>
</protein>
<evidence type="ECO:0000313" key="2">
    <source>
        <dbReference type="EMBL" id="SEN15489.1"/>
    </source>
</evidence>
<accession>A0A1H8E7F6</accession>